<dbReference type="KEGG" id="sulg:FJR48_02930"/>
<evidence type="ECO:0000259" key="10">
    <source>
        <dbReference type="PROSITE" id="PS50112"/>
    </source>
</evidence>
<evidence type="ECO:0000313" key="13">
    <source>
        <dbReference type="Proteomes" id="UP000326944"/>
    </source>
</evidence>
<feature type="domain" description="Histidine kinase" evidence="9">
    <location>
        <begin position="148"/>
        <end position="360"/>
    </location>
</feature>
<name>A0A5P8NZ69_9BACT</name>
<keyword evidence="8" id="KW-0902">Two-component regulatory system</keyword>
<keyword evidence="4" id="KW-0808">Transferase</keyword>
<evidence type="ECO:0000256" key="2">
    <source>
        <dbReference type="ARBA" id="ARBA00012438"/>
    </source>
</evidence>
<dbReference type="CDD" id="cd00082">
    <property type="entry name" value="HisKA"/>
    <property type="match status" value="1"/>
</dbReference>
<dbReference type="SMART" id="SM00086">
    <property type="entry name" value="PAC"/>
    <property type="match status" value="1"/>
</dbReference>
<dbReference type="PROSITE" id="PS50113">
    <property type="entry name" value="PAC"/>
    <property type="match status" value="1"/>
</dbReference>
<dbReference type="NCBIfam" id="TIGR00229">
    <property type="entry name" value="sensory_box"/>
    <property type="match status" value="1"/>
</dbReference>
<sequence>MLQQFKDAIESSNIISKTDTNGIITFVNDEFCKISGYTKDELIGQNHNIVRHPDVDKNNFKELWNTIKNKKIYKSTVKNLAKDGSVFYVNTTIIPILDDNDDIFEYIAIRYDVTKEMFYKEELEKNEVKQKILFAQARHASLGQMLANIAHQWRQPLTELSLTVFNLKKNALSKDEEALQKYYEESKNIINSMSKTIEDFSNFFTPNREVEQFDIKLSVDEALELMDNSLKSSMVDVEFRIQNDLEVLGVANELTQVVLNLLKNSIDAFELNGVLIRQIDITIRRLKDSAEIEFRDNAGGIKKDIVDRIFEPYFTSKHQKNGTGLGLFMSKMIVEQSFDGSLDVKSKKHYTIFSIKIPTA</sequence>
<dbReference type="Gene3D" id="1.10.287.130">
    <property type="match status" value="1"/>
</dbReference>
<dbReference type="Pfam" id="PF13426">
    <property type="entry name" value="PAS_9"/>
    <property type="match status" value="1"/>
</dbReference>
<accession>A0A5P8NZ69</accession>
<dbReference type="InterPro" id="IPR036097">
    <property type="entry name" value="HisK_dim/P_sf"/>
</dbReference>
<evidence type="ECO:0000256" key="6">
    <source>
        <dbReference type="ARBA" id="ARBA00022777"/>
    </source>
</evidence>
<feature type="domain" description="PAC" evidence="11">
    <location>
        <begin position="73"/>
        <end position="125"/>
    </location>
</feature>
<evidence type="ECO:0000256" key="1">
    <source>
        <dbReference type="ARBA" id="ARBA00000085"/>
    </source>
</evidence>
<dbReference type="Proteomes" id="UP000326944">
    <property type="component" value="Chromosome"/>
</dbReference>
<keyword evidence="5" id="KW-0547">Nucleotide-binding</keyword>
<dbReference type="SUPFAM" id="SSF55785">
    <property type="entry name" value="PYP-like sensor domain (PAS domain)"/>
    <property type="match status" value="1"/>
</dbReference>
<dbReference type="Gene3D" id="3.30.450.20">
    <property type="entry name" value="PAS domain"/>
    <property type="match status" value="1"/>
</dbReference>
<dbReference type="PROSITE" id="PS50112">
    <property type="entry name" value="PAS"/>
    <property type="match status" value="1"/>
</dbReference>
<dbReference type="InterPro" id="IPR035965">
    <property type="entry name" value="PAS-like_dom_sf"/>
</dbReference>
<evidence type="ECO:0000259" key="9">
    <source>
        <dbReference type="PROSITE" id="PS50109"/>
    </source>
</evidence>
<dbReference type="CDD" id="cd00130">
    <property type="entry name" value="PAS"/>
    <property type="match status" value="1"/>
</dbReference>
<dbReference type="OrthoDB" id="9799273at2"/>
<dbReference type="InterPro" id="IPR003661">
    <property type="entry name" value="HisK_dim/P_dom"/>
</dbReference>
<keyword evidence="13" id="KW-1185">Reference proteome</keyword>
<keyword evidence="6" id="KW-0418">Kinase</keyword>
<dbReference type="Pfam" id="PF00512">
    <property type="entry name" value="HisKA"/>
    <property type="match status" value="1"/>
</dbReference>
<dbReference type="InterPro" id="IPR000700">
    <property type="entry name" value="PAS-assoc_C"/>
</dbReference>
<reference evidence="12 13" key="1">
    <citation type="submission" date="2019-09" db="EMBL/GenBank/DDBJ databases">
        <title>Sulfurimonas gotlandica sp. nov., a chemoautotrophic and psychrotolerant epsilonproteobacterium isolated from a pelagic redoxcline, and an emended description of the genus Sulfurimonas.</title>
        <authorList>
            <person name="Wang S."/>
            <person name="Jiang L."/>
            <person name="Shao S."/>
        </authorList>
    </citation>
    <scope>NUCLEOTIDE SEQUENCE [LARGE SCALE GENOMIC DNA]</scope>
    <source>
        <strain evidence="12 13">GYSZ_1</strain>
    </source>
</reference>
<dbReference type="InterPro" id="IPR005467">
    <property type="entry name" value="His_kinase_dom"/>
</dbReference>
<evidence type="ECO:0000259" key="11">
    <source>
        <dbReference type="PROSITE" id="PS50113"/>
    </source>
</evidence>
<dbReference type="InterPro" id="IPR036890">
    <property type="entry name" value="HATPase_C_sf"/>
</dbReference>
<dbReference type="PANTHER" id="PTHR43065:SF10">
    <property type="entry name" value="PEROXIDE STRESS-ACTIVATED HISTIDINE KINASE MAK3"/>
    <property type="match status" value="1"/>
</dbReference>
<dbReference type="SUPFAM" id="SSF55874">
    <property type="entry name" value="ATPase domain of HSP90 chaperone/DNA topoisomerase II/histidine kinase"/>
    <property type="match status" value="1"/>
</dbReference>
<evidence type="ECO:0000256" key="7">
    <source>
        <dbReference type="ARBA" id="ARBA00022840"/>
    </source>
</evidence>
<evidence type="ECO:0000256" key="4">
    <source>
        <dbReference type="ARBA" id="ARBA00022679"/>
    </source>
</evidence>
<protein>
    <recommendedName>
        <fullName evidence="2">histidine kinase</fullName>
        <ecNumber evidence="2">2.7.13.3</ecNumber>
    </recommendedName>
</protein>
<dbReference type="SMART" id="SM00388">
    <property type="entry name" value="HisKA"/>
    <property type="match status" value="1"/>
</dbReference>
<dbReference type="PROSITE" id="PS50109">
    <property type="entry name" value="HIS_KIN"/>
    <property type="match status" value="1"/>
</dbReference>
<dbReference type="EC" id="2.7.13.3" evidence="2"/>
<evidence type="ECO:0000256" key="8">
    <source>
        <dbReference type="ARBA" id="ARBA00023012"/>
    </source>
</evidence>
<evidence type="ECO:0000256" key="3">
    <source>
        <dbReference type="ARBA" id="ARBA00022553"/>
    </source>
</evidence>
<proteinExistence type="predicted"/>
<dbReference type="GO" id="GO:0000155">
    <property type="term" value="F:phosphorelay sensor kinase activity"/>
    <property type="evidence" value="ECO:0007669"/>
    <property type="project" value="InterPro"/>
</dbReference>
<dbReference type="EMBL" id="CP043617">
    <property type="protein sequence ID" value="QFR48728.1"/>
    <property type="molecule type" value="Genomic_DNA"/>
</dbReference>
<dbReference type="SUPFAM" id="SSF47384">
    <property type="entry name" value="Homodimeric domain of signal transducing histidine kinase"/>
    <property type="match status" value="1"/>
</dbReference>
<comment type="catalytic activity">
    <reaction evidence="1">
        <text>ATP + protein L-histidine = ADP + protein N-phospho-L-histidine.</text>
        <dbReference type="EC" id="2.7.13.3"/>
    </reaction>
</comment>
<dbReference type="SMART" id="SM00091">
    <property type="entry name" value="PAS"/>
    <property type="match status" value="1"/>
</dbReference>
<dbReference type="GO" id="GO:0005524">
    <property type="term" value="F:ATP binding"/>
    <property type="evidence" value="ECO:0007669"/>
    <property type="project" value="UniProtKB-KW"/>
</dbReference>
<dbReference type="Pfam" id="PF02518">
    <property type="entry name" value="HATPase_c"/>
    <property type="match status" value="1"/>
</dbReference>
<feature type="domain" description="PAS" evidence="10">
    <location>
        <begin position="1"/>
        <end position="70"/>
    </location>
</feature>
<dbReference type="SMART" id="SM00387">
    <property type="entry name" value="HATPase_c"/>
    <property type="match status" value="1"/>
</dbReference>
<dbReference type="PANTHER" id="PTHR43065">
    <property type="entry name" value="SENSOR HISTIDINE KINASE"/>
    <property type="match status" value="1"/>
</dbReference>
<dbReference type="AlphaFoldDB" id="A0A5P8NZ69"/>
<gene>
    <name evidence="12" type="ORF">FJR48_02930</name>
</gene>
<dbReference type="InterPro" id="IPR003594">
    <property type="entry name" value="HATPase_dom"/>
</dbReference>
<dbReference type="InterPro" id="IPR004358">
    <property type="entry name" value="Sig_transdc_His_kin-like_C"/>
</dbReference>
<dbReference type="InterPro" id="IPR001610">
    <property type="entry name" value="PAC"/>
</dbReference>
<dbReference type="Gene3D" id="3.30.565.10">
    <property type="entry name" value="Histidine kinase-like ATPase, C-terminal domain"/>
    <property type="match status" value="1"/>
</dbReference>
<organism evidence="12 13">
    <name type="scientific">Sulfurimonas lithotrophica</name>
    <dbReference type="NCBI Taxonomy" id="2590022"/>
    <lineage>
        <taxon>Bacteria</taxon>
        <taxon>Pseudomonadati</taxon>
        <taxon>Campylobacterota</taxon>
        <taxon>Epsilonproteobacteria</taxon>
        <taxon>Campylobacterales</taxon>
        <taxon>Sulfurimonadaceae</taxon>
        <taxon>Sulfurimonas</taxon>
    </lineage>
</organism>
<keyword evidence="7" id="KW-0067">ATP-binding</keyword>
<keyword evidence="3" id="KW-0597">Phosphoprotein</keyword>
<dbReference type="PRINTS" id="PR00344">
    <property type="entry name" value="BCTRLSENSOR"/>
</dbReference>
<evidence type="ECO:0000256" key="5">
    <source>
        <dbReference type="ARBA" id="ARBA00022741"/>
    </source>
</evidence>
<dbReference type="InterPro" id="IPR000014">
    <property type="entry name" value="PAS"/>
</dbReference>
<evidence type="ECO:0000313" key="12">
    <source>
        <dbReference type="EMBL" id="QFR48728.1"/>
    </source>
</evidence>
<dbReference type="RefSeq" id="WP_152306671.1">
    <property type="nucleotide sequence ID" value="NZ_CP043617.1"/>
</dbReference>